<name>A0ACC2Q3R6_9NEOP</name>
<reference evidence="1" key="1">
    <citation type="submission" date="2023-03" db="EMBL/GenBank/DDBJ databases">
        <title>Chromosome-level genomes of two armyworms, Mythimna separata and Mythimna loreyi, provide insights into the biosynthesis and reception of sex pheromones.</title>
        <authorList>
            <person name="Zhao H."/>
        </authorList>
    </citation>
    <scope>NUCLEOTIDE SEQUENCE</scope>
    <source>
        <strain evidence="1">BeijingLab</strain>
    </source>
</reference>
<organism evidence="1 2">
    <name type="scientific">Mythimna loreyi</name>
    <dbReference type="NCBI Taxonomy" id="667449"/>
    <lineage>
        <taxon>Eukaryota</taxon>
        <taxon>Metazoa</taxon>
        <taxon>Ecdysozoa</taxon>
        <taxon>Arthropoda</taxon>
        <taxon>Hexapoda</taxon>
        <taxon>Insecta</taxon>
        <taxon>Pterygota</taxon>
        <taxon>Neoptera</taxon>
        <taxon>Endopterygota</taxon>
        <taxon>Lepidoptera</taxon>
        <taxon>Glossata</taxon>
        <taxon>Ditrysia</taxon>
        <taxon>Noctuoidea</taxon>
        <taxon>Noctuidae</taxon>
        <taxon>Noctuinae</taxon>
        <taxon>Hadenini</taxon>
        <taxon>Mythimna</taxon>
    </lineage>
</organism>
<dbReference type="Proteomes" id="UP001231649">
    <property type="component" value="Chromosome 30"/>
</dbReference>
<evidence type="ECO:0000313" key="1">
    <source>
        <dbReference type="EMBL" id="KAJ8705106.1"/>
    </source>
</evidence>
<keyword evidence="2" id="KW-1185">Reference proteome</keyword>
<dbReference type="EMBL" id="CM056806">
    <property type="protein sequence ID" value="KAJ8705106.1"/>
    <property type="molecule type" value="Genomic_DNA"/>
</dbReference>
<proteinExistence type="predicted"/>
<sequence length="422" mass="48777">MEKLPMCRLCLAENVRMYVVINKDLHALYERLTDNPFVTGDRRPMLACFICCTKLKQCCLLQRKCLEAEELLAQMMNEDNELNPPINQDHFGCRNELTISPMVHVSIESDDECQAESDPIKKELPDVCERLDDVIEPEEEHQSDDLELENLYKSYSQDMSAQPSESDLEDDVPLIEIKTEMEEEQEVPRKKRRASDTTRSAVGKESTLCRQRKKNEESGTRVALNTQHGTSRRIAKFHEPLPSTTPRVDISVVDTTLDTTCRKKKLTKPTHIRTGGPPYKCDICQRTCIKKALLIQHIRVHTGEKPYKCEECQLCFSQKGNLTTHIRTHTGDKPYKCKECQLCFSQKGHLTTHILTHTGDKPYKCEDCQLSFSRKGSLTEHIRTHTGEKPFKCEECELCFRHKISLKIHIRSYAHRRKILQM</sequence>
<gene>
    <name evidence="1" type="ORF">PYW08_012426</name>
</gene>
<protein>
    <submittedName>
        <fullName evidence="1">Uncharacterized protein</fullName>
    </submittedName>
</protein>
<accession>A0ACC2Q3R6</accession>
<evidence type="ECO:0000313" key="2">
    <source>
        <dbReference type="Proteomes" id="UP001231649"/>
    </source>
</evidence>
<comment type="caution">
    <text evidence="1">The sequence shown here is derived from an EMBL/GenBank/DDBJ whole genome shotgun (WGS) entry which is preliminary data.</text>
</comment>